<accession>A0A7J0E5Y8</accession>
<evidence type="ECO:0000313" key="3">
    <source>
        <dbReference type="Proteomes" id="UP000585474"/>
    </source>
</evidence>
<proteinExistence type="predicted"/>
<keyword evidence="1" id="KW-0732">Signal</keyword>
<feature type="chain" id="PRO_5029844402" evidence="1">
    <location>
        <begin position="26"/>
        <end position="88"/>
    </location>
</feature>
<dbReference type="PANTHER" id="PTHR35472">
    <property type="match status" value="1"/>
</dbReference>
<reference evidence="2 3" key="1">
    <citation type="submission" date="2019-07" db="EMBL/GenBank/DDBJ databases">
        <title>De Novo Assembly of kiwifruit Actinidia rufa.</title>
        <authorList>
            <person name="Sugita-Konishi S."/>
            <person name="Sato K."/>
            <person name="Mori E."/>
            <person name="Abe Y."/>
            <person name="Kisaki G."/>
            <person name="Hamano K."/>
            <person name="Suezawa K."/>
            <person name="Otani M."/>
            <person name="Fukuda T."/>
            <person name="Manabe T."/>
            <person name="Gomi K."/>
            <person name="Tabuchi M."/>
            <person name="Akimitsu K."/>
            <person name="Kataoka I."/>
        </authorList>
    </citation>
    <scope>NUCLEOTIDE SEQUENCE [LARGE SCALE GENOMIC DNA]</scope>
    <source>
        <strain evidence="3">cv. Fuchu</strain>
    </source>
</reference>
<feature type="signal peptide" evidence="1">
    <location>
        <begin position="1"/>
        <end position="25"/>
    </location>
</feature>
<dbReference type="InterPro" id="IPR055317">
    <property type="entry name" value="CLE14-like"/>
</dbReference>
<sequence length="88" mass="9331">MRIQIPSLPVFIFLVILALAHLANGRYIGNQGATGKTEQSLRSSLLSFPSSRRLGVIPLSGGFGNTKFGPIQSVSHLLVPGGPNPLHN</sequence>
<comment type="caution">
    <text evidence="2">The sequence shown here is derived from an EMBL/GenBank/DDBJ whole genome shotgun (WGS) entry which is preliminary data.</text>
</comment>
<gene>
    <name evidence="2" type="ORF">Acr_02g0001640</name>
</gene>
<organism evidence="2 3">
    <name type="scientific">Actinidia rufa</name>
    <dbReference type="NCBI Taxonomy" id="165716"/>
    <lineage>
        <taxon>Eukaryota</taxon>
        <taxon>Viridiplantae</taxon>
        <taxon>Streptophyta</taxon>
        <taxon>Embryophyta</taxon>
        <taxon>Tracheophyta</taxon>
        <taxon>Spermatophyta</taxon>
        <taxon>Magnoliopsida</taxon>
        <taxon>eudicotyledons</taxon>
        <taxon>Gunneridae</taxon>
        <taxon>Pentapetalae</taxon>
        <taxon>asterids</taxon>
        <taxon>Ericales</taxon>
        <taxon>Actinidiaceae</taxon>
        <taxon>Actinidia</taxon>
    </lineage>
</organism>
<dbReference type="OrthoDB" id="998075at2759"/>
<dbReference type="PANTHER" id="PTHR35472:SF4">
    <property type="entry name" value="DUF19 DOMAIN-CONTAINING PROTEIN"/>
    <property type="match status" value="1"/>
</dbReference>
<dbReference type="AlphaFoldDB" id="A0A7J0E5Y8"/>
<evidence type="ECO:0000313" key="2">
    <source>
        <dbReference type="EMBL" id="GFY81924.1"/>
    </source>
</evidence>
<evidence type="ECO:0000256" key="1">
    <source>
        <dbReference type="SAM" id="SignalP"/>
    </source>
</evidence>
<name>A0A7J0E5Y8_9ERIC</name>
<dbReference type="Proteomes" id="UP000585474">
    <property type="component" value="Unassembled WGS sequence"/>
</dbReference>
<dbReference type="EMBL" id="BJWL01000002">
    <property type="protein sequence ID" value="GFY81924.1"/>
    <property type="molecule type" value="Genomic_DNA"/>
</dbReference>
<protein>
    <submittedName>
        <fullName evidence="2">Uncharacterized protein</fullName>
    </submittedName>
</protein>
<keyword evidence="3" id="KW-1185">Reference proteome</keyword>